<feature type="region of interest" description="Disordered" evidence="2">
    <location>
        <begin position="301"/>
        <end position="342"/>
    </location>
</feature>
<name>A0A2G8KEF2_STIJA</name>
<feature type="region of interest" description="Disordered" evidence="2">
    <location>
        <begin position="45"/>
        <end position="74"/>
    </location>
</feature>
<dbReference type="EMBL" id="MRZV01000649">
    <property type="protein sequence ID" value="PIK46374.1"/>
    <property type="molecule type" value="Genomic_DNA"/>
</dbReference>
<dbReference type="AlphaFoldDB" id="A0A2G8KEF2"/>
<dbReference type="GO" id="GO:0036064">
    <property type="term" value="C:ciliary basal body"/>
    <property type="evidence" value="ECO:0007669"/>
    <property type="project" value="TreeGrafter"/>
</dbReference>
<accession>A0A2G8KEF2</accession>
<organism evidence="3 4">
    <name type="scientific">Stichopus japonicus</name>
    <name type="common">Sea cucumber</name>
    <dbReference type="NCBI Taxonomy" id="307972"/>
    <lineage>
        <taxon>Eukaryota</taxon>
        <taxon>Metazoa</taxon>
        <taxon>Echinodermata</taxon>
        <taxon>Eleutherozoa</taxon>
        <taxon>Echinozoa</taxon>
        <taxon>Holothuroidea</taxon>
        <taxon>Aspidochirotacea</taxon>
        <taxon>Aspidochirotida</taxon>
        <taxon>Stichopodidae</taxon>
        <taxon>Apostichopus</taxon>
    </lineage>
</organism>
<feature type="compositionally biased region" description="Basic and acidic residues" evidence="2">
    <location>
        <begin position="302"/>
        <end position="331"/>
    </location>
</feature>
<dbReference type="STRING" id="307972.A0A2G8KEF2"/>
<evidence type="ECO:0000256" key="1">
    <source>
        <dbReference type="ARBA" id="ARBA00008738"/>
    </source>
</evidence>
<comment type="similarity">
    <text evidence="1">Belongs to the FAM154 family.</text>
</comment>
<dbReference type="GO" id="GO:0036126">
    <property type="term" value="C:sperm flagellum"/>
    <property type="evidence" value="ECO:0007669"/>
    <property type="project" value="TreeGrafter"/>
</dbReference>
<dbReference type="GO" id="GO:0005879">
    <property type="term" value="C:axonemal microtubule"/>
    <property type="evidence" value="ECO:0007669"/>
    <property type="project" value="TreeGrafter"/>
</dbReference>
<sequence length="437" mass="50516">MSEPRYYYLYDVALDVHRHRCPHRPKAPRAIGPCTITEYTAKYPAHPTNGLRKSFKPNEDIVRGTGPLSDQTTNRRDFIPHEVNKIAVREPDQYKKMPGNMDLLTSYVRDYPEKRAPPIRAVKGHDQHRPAGEFKGVPTYTDDYRKWSLPMRDTGPVQHAYVPPSAPFNGTSTFNRDYQPKRVPMRESMRPAENTHLSSAPLEDMTSHRVDYIPHSAQPRYVHQQMPYQKNMAPFQGLTTFQKDYTGKRTSPPQPRAQQAWVQPQGNMDLATTARLAFPAHRVQPVKPSGPVRRVKSAEAPFDDRTNYKQDFRQWDSRPERRGDPTQKLYERSNIPFEGNTDYRTQYVPKHAQVPQSFAPDNSPNLSSDPFDDRTMYKLDYIPKEAPQCPAISLPNNGYRFQRVDSRGHEFWMKNNSNGMMERTMVTPPEQINLAFA</sequence>
<reference evidence="3 4" key="1">
    <citation type="journal article" date="2017" name="PLoS Biol.">
        <title>The sea cucumber genome provides insights into morphological evolution and visceral regeneration.</title>
        <authorList>
            <person name="Zhang X."/>
            <person name="Sun L."/>
            <person name="Yuan J."/>
            <person name="Sun Y."/>
            <person name="Gao Y."/>
            <person name="Zhang L."/>
            <person name="Li S."/>
            <person name="Dai H."/>
            <person name="Hamel J.F."/>
            <person name="Liu C."/>
            <person name="Yu Y."/>
            <person name="Liu S."/>
            <person name="Lin W."/>
            <person name="Guo K."/>
            <person name="Jin S."/>
            <person name="Xu P."/>
            <person name="Storey K.B."/>
            <person name="Huan P."/>
            <person name="Zhang T."/>
            <person name="Zhou Y."/>
            <person name="Zhang J."/>
            <person name="Lin C."/>
            <person name="Li X."/>
            <person name="Xing L."/>
            <person name="Huo D."/>
            <person name="Sun M."/>
            <person name="Wang L."/>
            <person name="Mercier A."/>
            <person name="Li F."/>
            <person name="Yang H."/>
            <person name="Xiang J."/>
        </authorList>
    </citation>
    <scope>NUCLEOTIDE SEQUENCE [LARGE SCALE GENOMIC DNA]</scope>
    <source>
        <strain evidence="3">Shaxun</strain>
        <tissue evidence="3">Muscle</tissue>
    </source>
</reference>
<dbReference type="PANTHER" id="PTHR31516">
    <property type="entry name" value="STABILIZER OF AXONEMAL MICROTUBULES 2"/>
    <property type="match status" value="1"/>
</dbReference>
<dbReference type="OrthoDB" id="365640at2759"/>
<proteinExistence type="inferred from homology"/>
<evidence type="ECO:0000256" key="2">
    <source>
        <dbReference type="SAM" id="MobiDB-lite"/>
    </source>
</evidence>
<gene>
    <name evidence="3" type="ORF">BSL78_16769</name>
</gene>
<protein>
    <recommendedName>
        <fullName evidence="5">Stabilizer of axonemal microtubules 2</fullName>
    </recommendedName>
</protein>
<evidence type="ECO:0000313" key="3">
    <source>
        <dbReference type="EMBL" id="PIK46374.1"/>
    </source>
</evidence>
<dbReference type="PANTHER" id="PTHR31516:SF17">
    <property type="entry name" value="STABILIZER OF AXONEMAL MICROTUBULES 2"/>
    <property type="match status" value="1"/>
</dbReference>
<dbReference type="GO" id="GO:0008017">
    <property type="term" value="F:microtubule binding"/>
    <property type="evidence" value="ECO:0007669"/>
    <property type="project" value="InterPro"/>
</dbReference>
<keyword evidence="4" id="KW-1185">Reference proteome</keyword>
<evidence type="ECO:0008006" key="5">
    <source>
        <dbReference type="Google" id="ProtNLM"/>
    </source>
</evidence>
<dbReference type="Proteomes" id="UP000230750">
    <property type="component" value="Unassembled WGS sequence"/>
</dbReference>
<dbReference type="InterPro" id="IPR033336">
    <property type="entry name" value="SAXO1/2"/>
</dbReference>
<dbReference type="GO" id="GO:0005814">
    <property type="term" value="C:centriole"/>
    <property type="evidence" value="ECO:0007669"/>
    <property type="project" value="TreeGrafter"/>
</dbReference>
<dbReference type="Pfam" id="PF05217">
    <property type="entry name" value="SAXO1-2"/>
    <property type="match status" value="2"/>
</dbReference>
<comment type="caution">
    <text evidence="3">The sequence shown here is derived from an EMBL/GenBank/DDBJ whole genome shotgun (WGS) entry which is preliminary data.</text>
</comment>
<evidence type="ECO:0000313" key="4">
    <source>
        <dbReference type="Proteomes" id="UP000230750"/>
    </source>
</evidence>